<sequence length="50" mass="5925">MSQRLISWNFSAPTGLKSSTFCLVLYKEIKSTRIHLRPFRYTRALNQHNL</sequence>
<gene>
    <name evidence="1" type="ORF">OCBIM_22031704mg</name>
</gene>
<dbReference type="EMBL" id="KQ421324">
    <property type="protein sequence ID" value="KOF77764.1"/>
    <property type="molecule type" value="Genomic_DNA"/>
</dbReference>
<reference evidence="1" key="1">
    <citation type="submission" date="2015-07" db="EMBL/GenBank/DDBJ databases">
        <title>MeaNS - Measles Nucleotide Surveillance Program.</title>
        <authorList>
            <person name="Tran T."/>
            <person name="Druce J."/>
        </authorList>
    </citation>
    <scope>NUCLEOTIDE SEQUENCE</scope>
    <source>
        <strain evidence="1">UCB-OBI-ISO-001</strain>
        <tissue evidence="1">Gonad</tissue>
    </source>
</reference>
<organism evidence="1">
    <name type="scientific">Octopus bimaculoides</name>
    <name type="common">California two-spotted octopus</name>
    <dbReference type="NCBI Taxonomy" id="37653"/>
    <lineage>
        <taxon>Eukaryota</taxon>
        <taxon>Metazoa</taxon>
        <taxon>Spiralia</taxon>
        <taxon>Lophotrochozoa</taxon>
        <taxon>Mollusca</taxon>
        <taxon>Cephalopoda</taxon>
        <taxon>Coleoidea</taxon>
        <taxon>Octopodiformes</taxon>
        <taxon>Octopoda</taxon>
        <taxon>Incirrata</taxon>
        <taxon>Octopodidae</taxon>
        <taxon>Octopus</taxon>
    </lineage>
</organism>
<accession>A0A0L8GLQ7</accession>
<name>A0A0L8GLQ7_OCTBM</name>
<protein>
    <submittedName>
        <fullName evidence="1">Uncharacterized protein</fullName>
    </submittedName>
</protein>
<evidence type="ECO:0000313" key="1">
    <source>
        <dbReference type="EMBL" id="KOF77764.1"/>
    </source>
</evidence>
<proteinExistence type="predicted"/>
<dbReference type="AlphaFoldDB" id="A0A0L8GLQ7"/>